<accession>A0A4R7JZM8</accession>
<comment type="caution">
    <text evidence="1">The sequence shown here is derived from an EMBL/GenBank/DDBJ whole genome shotgun (WGS) entry which is preliminary data.</text>
</comment>
<dbReference type="RefSeq" id="WP_133735657.1">
    <property type="nucleotide sequence ID" value="NZ_SOAX01000002.1"/>
</dbReference>
<evidence type="ECO:0000313" key="1">
    <source>
        <dbReference type="EMBL" id="TDT43596.1"/>
    </source>
</evidence>
<dbReference type="EMBL" id="SOAX01000002">
    <property type="protein sequence ID" value="TDT43596.1"/>
    <property type="molecule type" value="Genomic_DNA"/>
</dbReference>
<organism evidence="1 2">
    <name type="scientific">Halospina denitrificans</name>
    <dbReference type="NCBI Taxonomy" id="332522"/>
    <lineage>
        <taxon>Bacteria</taxon>
        <taxon>Pseudomonadati</taxon>
        <taxon>Pseudomonadota</taxon>
        <taxon>Gammaproteobacteria</taxon>
        <taxon>Halospina</taxon>
    </lineage>
</organism>
<dbReference type="OrthoDB" id="982267at2"/>
<keyword evidence="2" id="KW-1185">Reference proteome</keyword>
<reference evidence="1 2" key="1">
    <citation type="submission" date="2019-03" db="EMBL/GenBank/DDBJ databases">
        <title>Genomic Encyclopedia of Type Strains, Phase IV (KMG-IV): sequencing the most valuable type-strain genomes for metagenomic binning, comparative biology and taxonomic classification.</title>
        <authorList>
            <person name="Goeker M."/>
        </authorList>
    </citation>
    <scope>NUCLEOTIDE SEQUENCE [LARGE SCALE GENOMIC DNA]</scope>
    <source>
        <strain evidence="1 2">DSM 15505</strain>
    </source>
</reference>
<dbReference type="AlphaFoldDB" id="A0A4R7JZM8"/>
<proteinExistence type="predicted"/>
<gene>
    <name evidence="1" type="ORF">DES49_1420</name>
</gene>
<protein>
    <submittedName>
        <fullName evidence="1">Uncharacterized protein</fullName>
    </submittedName>
</protein>
<name>A0A4R7JZM8_9GAMM</name>
<sequence>MSDSVKDLFSEVELFLPSYLTPNEKEELYSGLKDFPENVTYYLQRGRQDEALQGDVWSSLPIINFDTYDVKNCQGVIISNSCDISPENERFLPTFNVIFAPLIRVSKLRRLLESSNISEERVSSTIENIRKQYNTSTFFLPAMGEVIEEDSVALFSDMRYVPMSKFREQGVKNITLHMQGFYLFLMKLSMHFCRFNEGVHRF</sequence>
<evidence type="ECO:0000313" key="2">
    <source>
        <dbReference type="Proteomes" id="UP000295830"/>
    </source>
</evidence>
<dbReference type="Proteomes" id="UP000295830">
    <property type="component" value="Unassembled WGS sequence"/>
</dbReference>